<proteinExistence type="predicted"/>
<reference evidence="3" key="1">
    <citation type="journal article" date="2019" name="Int. J. Syst. Evol. Microbiol.">
        <title>The Global Catalogue of Microorganisms (GCM) 10K type strain sequencing project: providing services to taxonomists for standard genome sequencing and annotation.</title>
        <authorList>
            <consortium name="The Broad Institute Genomics Platform"/>
            <consortium name="The Broad Institute Genome Sequencing Center for Infectious Disease"/>
            <person name="Wu L."/>
            <person name="Ma J."/>
        </authorList>
    </citation>
    <scope>NUCLEOTIDE SEQUENCE [LARGE SCALE GENOMIC DNA]</scope>
    <source>
        <strain evidence="3">JCM 17563</strain>
    </source>
</reference>
<feature type="transmembrane region" description="Helical" evidence="1">
    <location>
        <begin position="230"/>
        <end position="247"/>
    </location>
</feature>
<feature type="transmembrane region" description="Helical" evidence="1">
    <location>
        <begin position="176"/>
        <end position="194"/>
    </location>
</feature>
<evidence type="ECO:0000313" key="3">
    <source>
        <dbReference type="Proteomes" id="UP001500235"/>
    </source>
</evidence>
<dbReference type="RefSeq" id="WP_344706246.1">
    <property type="nucleotide sequence ID" value="NZ_BAABBQ010000001.1"/>
</dbReference>
<feature type="transmembrane region" description="Helical" evidence="1">
    <location>
        <begin position="35"/>
        <end position="53"/>
    </location>
</feature>
<evidence type="ECO:0008006" key="4">
    <source>
        <dbReference type="Google" id="ProtNLM"/>
    </source>
</evidence>
<comment type="caution">
    <text evidence="2">The sequence shown here is derived from an EMBL/GenBank/DDBJ whole genome shotgun (WGS) entry which is preliminary data.</text>
</comment>
<keyword evidence="3" id="KW-1185">Reference proteome</keyword>
<sequence>MNPTTLFILLIVTAFVVVHVFGGKLTFLSRTPRSAWLSAAGGVSVAYVFVHLLPELAEHQEVIGERARDAGLLGAIESHAYLIALFGLGLFYGVERFARSKSRPQSGGEGQQTPLAVFWVHLGAFALYNVLIGYLLLHREETDLRGLIIYGVAMSLHFIVNDQGLRQQHGDTYHRYGRWVLAAAPLAGLLLGLVTNVSALLLSALFAFLAGGVILNVLKEELPEDRQSRFSAFALGATAYAALLLLTA</sequence>
<name>A0ABP7SLV6_9SPHN</name>
<dbReference type="Proteomes" id="UP001500235">
    <property type="component" value="Unassembled WGS sequence"/>
</dbReference>
<evidence type="ECO:0000256" key="1">
    <source>
        <dbReference type="SAM" id="Phobius"/>
    </source>
</evidence>
<feature type="transmembrane region" description="Helical" evidence="1">
    <location>
        <begin position="200"/>
        <end position="218"/>
    </location>
</feature>
<accession>A0ABP7SLV6</accession>
<dbReference type="EMBL" id="BAABBQ010000001">
    <property type="protein sequence ID" value="GAA4013462.1"/>
    <property type="molecule type" value="Genomic_DNA"/>
</dbReference>
<evidence type="ECO:0000313" key="2">
    <source>
        <dbReference type="EMBL" id="GAA4013462.1"/>
    </source>
</evidence>
<feature type="transmembrane region" description="Helical" evidence="1">
    <location>
        <begin position="115"/>
        <end position="135"/>
    </location>
</feature>
<keyword evidence="1" id="KW-0812">Transmembrane</keyword>
<feature type="transmembrane region" description="Helical" evidence="1">
    <location>
        <begin position="6"/>
        <end position="23"/>
    </location>
</feature>
<gene>
    <name evidence="2" type="ORF">GCM10022280_09680</name>
</gene>
<feature type="transmembrane region" description="Helical" evidence="1">
    <location>
        <begin position="147"/>
        <end position="164"/>
    </location>
</feature>
<protein>
    <recommendedName>
        <fullName evidence="4">ZIP Zinc transporter</fullName>
    </recommendedName>
</protein>
<organism evidence="2 3">
    <name type="scientific">Sphingomonas swuensis</name>
    <dbReference type="NCBI Taxonomy" id="977800"/>
    <lineage>
        <taxon>Bacteria</taxon>
        <taxon>Pseudomonadati</taxon>
        <taxon>Pseudomonadota</taxon>
        <taxon>Alphaproteobacteria</taxon>
        <taxon>Sphingomonadales</taxon>
        <taxon>Sphingomonadaceae</taxon>
        <taxon>Sphingomonas</taxon>
    </lineage>
</organism>
<keyword evidence="1" id="KW-1133">Transmembrane helix</keyword>
<feature type="transmembrane region" description="Helical" evidence="1">
    <location>
        <begin position="73"/>
        <end position="94"/>
    </location>
</feature>
<keyword evidence="1" id="KW-0472">Membrane</keyword>